<dbReference type="Proteomes" id="UP001470230">
    <property type="component" value="Unassembled WGS sequence"/>
</dbReference>
<proteinExistence type="predicted"/>
<gene>
    <name evidence="3" type="ORF">M9Y10_033834</name>
</gene>
<accession>A0ABR2KD94</accession>
<reference evidence="3 4" key="1">
    <citation type="submission" date="2024-04" db="EMBL/GenBank/DDBJ databases">
        <title>Tritrichomonas musculus Genome.</title>
        <authorList>
            <person name="Alves-Ferreira E."/>
            <person name="Grigg M."/>
            <person name="Lorenzi H."/>
            <person name="Galac M."/>
        </authorList>
    </citation>
    <scope>NUCLEOTIDE SEQUENCE [LARGE SCALE GENOMIC DNA]</scope>
    <source>
        <strain evidence="3 4">EAF2021</strain>
    </source>
</reference>
<keyword evidence="2" id="KW-0472">Membrane</keyword>
<feature type="transmembrane region" description="Helical" evidence="2">
    <location>
        <begin position="285"/>
        <end position="307"/>
    </location>
</feature>
<organism evidence="3 4">
    <name type="scientific">Tritrichomonas musculus</name>
    <dbReference type="NCBI Taxonomy" id="1915356"/>
    <lineage>
        <taxon>Eukaryota</taxon>
        <taxon>Metamonada</taxon>
        <taxon>Parabasalia</taxon>
        <taxon>Tritrichomonadida</taxon>
        <taxon>Tritrichomonadidae</taxon>
        <taxon>Tritrichomonas</taxon>
    </lineage>
</organism>
<evidence type="ECO:0000313" key="4">
    <source>
        <dbReference type="Proteomes" id="UP001470230"/>
    </source>
</evidence>
<sequence>MPICPWKHLIVFSFGAGSCILLASLIGTVAYNGKFGDNNKFLKYRFGRDQKIGQLTIANVSLAFICACFLLLTLLASVKLLPGAIILTGWILTFLCFLGTIISQILSLTESKYGDAILPSEYDYLSKSKFTKYLNEAGYEAGRDYKCSEILSKGFHNATSDTDELFSTSIYYPFEAFMIPYYSSGKLVHVPSCRLAAEPFGVLSGNFPGIDPCNYVIDDSNGRCIGGWSVGNFKNYWCYEYRHSRNFNKTVRQKSAEDLWKYSAEKNRAYASVTSYNAFYEINTIFLGLNCAGFFVTLIGIFLNMAFRPFDTNVEDYQKLVAGQEAKSDDSSKAQDSNKPVRAKVISESEDED</sequence>
<evidence type="ECO:0000256" key="1">
    <source>
        <dbReference type="SAM" id="MobiDB-lite"/>
    </source>
</evidence>
<evidence type="ECO:0008006" key="5">
    <source>
        <dbReference type="Google" id="ProtNLM"/>
    </source>
</evidence>
<keyword evidence="2" id="KW-0812">Transmembrane</keyword>
<dbReference type="EMBL" id="JAPFFF010000005">
    <property type="protein sequence ID" value="KAK8889090.1"/>
    <property type="molecule type" value="Genomic_DNA"/>
</dbReference>
<name>A0ABR2KD94_9EUKA</name>
<dbReference type="PROSITE" id="PS51257">
    <property type="entry name" value="PROKAR_LIPOPROTEIN"/>
    <property type="match status" value="1"/>
</dbReference>
<feature type="transmembrane region" description="Helical" evidence="2">
    <location>
        <begin position="52"/>
        <end position="74"/>
    </location>
</feature>
<evidence type="ECO:0000256" key="2">
    <source>
        <dbReference type="SAM" id="Phobius"/>
    </source>
</evidence>
<protein>
    <recommendedName>
        <fullName evidence="5">Tetraspanin family protein</fullName>
    </recommendedName>
</protein>
<feature type="transmembrane region" description="Helical" evidence="2">
    <location>
        <begin position="80"/>
        <end position="102"/>
    </location>
</feature>
<evidence type="ECO:0000313" key="3">
    <source>
        <dbReference type="EMBL" id="KAK8889090.1"/>
    </source>
</evidence>
<feature type="transmembrane region" description="Helical" evidence="2">
    <location>
        <begin position="6"/>
        <end position="31"/>
    </location>
</feature>
<keyword evidence="4" id="KW-1185">Reference proteome</keyword>
<keyword evidence="2" id="KW-1133">Transmembrane helix</keyword>
<feature type="region of interest" description="Disordered" evidence="1">
    <location>
        <begin position="324"/>
        <end position="353"/>
    </location>
</feature>
<comment type="caution">
    <text evidence="3">The sequence shown here is derived from an EMBL/GenBank/DDBJ whole genome shotgun (WGS) entry which is preliminary data.</text>
</comment>